<comment type="cofactor">
    <cofactor evidence="1">
        <name>Zn(2+)</name>
        <dbReference type="ChEBI" id="CHEBI:29105"/>
    </cofactor>
</comment>
<dbReference type="Proteomes" id="UP000031561">
    <property type="component" value="Unassembled WGS sequence"/>
</dbReference>
<dbReference type="PANTHER" id="PTHR31412:SF0">
    <property type="entry name" value="ZINC METALLOPROTEASE EGY1, CHLOROPLASTIC-RELATED"/>
    <property type="match status" value="1"/>
</dbReference>
<dbReference type="CDD" id="cd06160">
    <property type="entry name" value="S2P-M50_like_2"/>
    <property type="match status" value="1"/>
</dbReference>
<dbReference type="Pfam" id="PF02163">
    <property type="entry name" value="Peptidase_M50"/>
    <property type="match status" value="1"/>
</dbReference>
<keyword evidence="8 11" id="KW-1133">Transmembrane helix</keyword>
<dbReference type="AlphaFoldDB" id="A0ABD4SYD8"/>
<evidence type="ECO:0000313" key="14">
    <source>
        <dbReference type="Proteomes" id="UP000031561"/>
    </source>
</evidence>
<evidence type="ECO:0000259" key="12">
    <source>
        <dbReference type="Pfam" id="PF02163"/>
    </source>
</evidence>
<keyword evidence="4 13" id="KW-0645">Protease</keyword>
<comment type="subcellular location">
    <subcellularLocation>
        <location evidence="2">Membrane</location>
        <topology evidence="2">Multi-pass membrane protein</topology>
    </subcellularLocation>
</comment>
<feature type="transmembrane region" description="Helical" evidence="11">
    <location>
        <begin position="197"/>
        <end position="219"/>
    </location>
</feature>
<keyword evidence="7" id="KW-0809">Transit peptide</keyword>
<protein>
    <submittedName>
        <fullName evidence="13">Site-2 protease family protein</fullName>
    </submittedName>
</protein>
<feature type="transmembrane region" description="Helical" evidence="11">
    <location>
        <begin position="345"/>
        <end position="363"/>
    </location>
</feature>
<feature type="transmembrane region" description="Helical" evidence="11">
    <location>
        <begin position="29"/>
        <end position="49"/>
    </location>
</feature>
<feature type="transmembrane region" description="Helical" evidence="11">
    <location>
        <begin position="369"/>
        <end position="388"/>
    </location>
</feature>
<evidence type="ECO:0000256" key="4">
    <source>
        <dbReference type="ARBA" id="ARBA00022670"/>
    </source>
</evidence>
<evidence type="ECO:0000256" key="2">
    <source>
        <dbReference type="ARBA" id="ARBA00004141"/>
    </source>
</evidence>
<comment type="similarity">
    <text evidence="3">Belongs to the peptidase M50B family.</text>
</comment>
<proteinExistence type="inferred from homology"/>
<dbReference type="GO" id="GO:0006508">
    <property type="term" value="P:proteolysis"/>
    <property type="evidence" value="ECO:0007669"/>
    <property type="project" value="UniProtKB-KW"/>
</dbReference>
<dbReference type="PANTHER" id="PTHR31412">
    <property type="entry name" value="ZINC METALLOPROTEASE EGY1"/>
    <property type="match status" value="1"/>
</dbReference>
<keyword evidence="14" id="KW-1185">Reference proteome</keyword>
<dbReference type="GO" id="GO:0016020">
    <property type="term" value="C:membrane"/>
    <property type="evidence" value="ECO:0007669"/>
    <property type="project" value="UniProtKB-SubCell"/>
</dbReference>
<feature type="transmembrane region" description="Helical" evidence="11">
    <location>
        <begin position="239"/>
        <end position="259"/>
    </location>
</feature>
<evidence type="ECO:0000256" key="5">
    <source>
        <dbReference type="ARBA" id="ARBA00022692"/>
    </source>
</evidence>
<keyword evidence="5 11" id="KW-0812">Transmembrane</keyword>
<feature type="region of interest" description="Disordered" evidence="10">
    <location>
        <begin position="81"/>
        <end position="106"/>
    </location>
</feature>
<evidence type="ECO:0000256" key="7">
    <source>
        <dbReference type="ARBA" id="ARBA00022946"/>
    </source>
</evidence>
<feature type="transmembrane region" description="Helical" evidence="11">
    <location>
        <begin position="55"/>
        <end position="74"/>
    </location>
</feature>
<dbReference type="EMBL" id="JTHE03000009">
    <property type="protein sequence ID" value="MCM1981466.1"/>
    <property type="molecule type" value="Genomic_DNA"/>
</dbReference>
<dbReference type="InterPro" id="IPR044838">
    <property type="entry name" value="EGY1-like"/>
</dbReference>
<keyword evidence="9 11" id="KW-0472">Membrane</keyword>
<gene>
    <name evidence="13" type="ORF">QQ91_0001290</name>
</gene>
<dbReference type="RefSeq" id="WP_166278988.1">
    <property type="nucleotide sequence ID" value="NZ_JTHE03000009.1"/>
</dbReference>
<dbReference type="InterPro" id="IPR008915">
    <property type="entry name" value="Peptidase_M50"/>
</dbReference>
<evidence type="ECO:0000313" key="13">
    <source>
        <dbReference type="EMBL" id="MCM1981466.1"/>
    </source>
</evidence>
<name>A0ABD4SYD8_9CYAN</name>
<organism evidence="13 14">
    <name type="scientific">Lyngbya confervoides BDU141951</name>
    <dbReference type="NCBI Taxonomy" id="1574623"/>
    <lineage>
        <taxon>Bacteria</taxon>
        <taxon>Bacillati</taxon>
        <taxon>Cyanobacteriota</taxon>
        <taxon>Cyanophyceae</taxon>
        <taxon>Oscillatoriophycideae</taxon>
        <taxon>Oscillatoriales</taxon>
        <taxon>Microcoleaceae</taxon>
        <taxon>Lyngbya</taxon>
    </lineage>
</organism>
<feature type="transmembrane region" description="Helical" evidence="11">
    <location>
        <begin position="271"/>
        <end position="289"/>
    </location>
</feature>
<dbReference type="GO" id="GO:0008233">
    <property type="term" value="F:peptidase activity"/>
    <property type="evidence" value="ECO:0007669"/>
    <property type="project" value="UniProtKB-KW"/>
</dbReference>
<evidence type="ECO:0000256" key="8">
    <source>
        <dbReference type="ARBA" id="ARBA00022989"/>
    </source>
</evidence>
<accession>A0ABD4SYD8</accession>
<evidence type="ECO:0000256" key="1">
    <source>
        <dbReference type="ARBA" id="ARBA00001947"/>
    </source>
</evidence>
<feature type="domain" description="Peptidase M50" evidence="12">
    <location>
        <begin position="243"/>
        <end position="407"/>
    </location>
</feature>
<feature type="transmembrane region" description="Helical" evidence="11">
    <location>
        <begin position="417"/>
        <end position="439"/>
    </location>
</feature>
<sequence length="488" mass="53904">MHWILFVLGFTLYLIVRYRVAPITQTPAWLLWFVLMIPAFIMGIWTVLYGDSQSLPQGLLVVSFVFSALSYILLVQAGRKPTPSANPDQEKAPGITPEPSKPKKVLDSQEESQLQHCFPWSIYYLQKIDYRPQAVICRGQLRSDPAVAYQTIRENIQGQFGERFLILFQSNQPDQPYFALVPNPQRQRQGQSQGMQYAIVALLLVTTLLTTTLAGLSMAQPDLDPQQLIKTPTLLQQGLPYGLALMAILGVHEMGHFLAARYYRLKASLPFFIPSPFFLGTFGAFIQVRSPIPNRRTLFDVGIAGPLAGLLATLPFLLWGLVHSEVVPVPTSETALPTQAFDPKASFLFFLFCKVIYGAQLGLEQRIDLHPVAIAGGLGLLVTALNLMPVGQLDGGQMVHAMFGQRQAALIGHVSRLLLLLLSLIQPSLLLWSIFLLFMPVVSQPALNDVCELNDARDLLGLVSLALLLAIILPMPTGLASFFALAHP</sequence>
<evidence type="ECO:0000256" key="3">
    <source>
        <dbReference type="ARBA" id="ARBA00007931"/>
    </source>
</evidence>
<evidence type="ECO:0000256" key="9">
    <source>
        <dbReference type="ARBA" id="ARBA00023136"/>
    </source>
</evidence>
<feature type="transmembrane region" description="Helical" evidence="11">
    <location>
        <begin position="459"/>
        <end position="486"/>
    </location>
</feature>
<feature type="transmembrane region" description="Helical" evidence="11">
    <location>
        <begin position="6"/>
        <end position="22"/>
    </location>
</feature>
<evidence type="ECO:0000256" key="11">
    <source>
        <dbReference type="SAM" id="Phobius"/>
    </source>
</evidence>
<comment type="caution">
    <text evidence="13">The sequence shown here is derived from an EMBL/GenBank/DDBJ whole genome shotgun (WGS) entry which is preliminary data.</text>
</comment>
<keyword evidence="6" id="KW-0378">Hydrolase</keyword>
<evidence type="ECO:0000256" key="6">
    <source>
        <dbReference type="ARBA" id="ARBA00022801"/>
    </source>
</evidence>
<reference evidence="13 14" key="1">
    <citation type="journal article" date="2015" name="Genome Announc.">
        <title>Draft Genome Sequence of Filamentous Marine Cyanobacterium Lyngbya confervoides Strain BDU141951.</title>
        <authorList>
            <person name="Chandrababunaidu M.M."/>
            <person name="Sen D."/>
            <person name="Tripathy S."/>
        </authorList>
    </citation>
    <scope>NUCLEOTIDE SEQUENCE [LARGE SCALE GENOMIC DNA]</scope>
    <source>
        <strain evidence="13 14">BDU141951</strain>
    </source>
</reference>
<feature type="transmembrane region" description="Helical" evidence="11">
    <location>
        <begin position="301"/>
        <end position="324"/>
    </location>
</feature>
<evidence type="ECO:0000256" key="10">
    <source>
        <dbReference type="SAM" id="MobiDB-lite"/>
    </source>
</evidence>